<proteinExistence type="predicted"/>
<accession>A0A0V0H4Y1</accession>
<sequence length="84" mass="9498">MVLYKRHPNIYTRGNYKGAPKVVKDKKAISQVCNSFSITSKALIFLSFHITHIRANGSTFHAFCLLHQRLPAQLCRTSLTVPVI</sequence>
<evidence type="ECO:0000313" key="1">
    <source>
        <dbReference type="EMBL" id="JAP15423.1"/>
    </source>
</evidence>
<protein>
    <submittedName>
        <fullName evidence="1">Putative ovule protein</fullName>
    </submittedName>
</protein>
<feature type="non-terminal residue" evidence="1">
    <location>
        <position position="84"/>
    </location>
</feature>
<organism evidence="1">
    <name type="scientific">Solanum chacoense</name>
    <name type="common">Chaco potato</name>
    <dbReference type="NCBI Taxonomy" id="4108"/>
    <lineage>
        <taxon>Eukaryota</taxon>
        <taxon>Viridiplantae</taxon>
        <taxon>Streptophyta</taxon>
        <taxon>Embryophyta</taxon>
        <taxon>Tracheophyta</taxon>
        <taxon>Spermatophyta</taxon>
        <taxon>Magnoliopsida</taxon>
        <taxon>eudicotyledons</taxon>
        <taxon>Gunneridae</taxon>
        <taxon>Pentapetalae</taxon>
        <taxon>asterids</taxon>
        <taxon>lamiids</taxon>
        <taxon>Solanales</taxon>
        <taxon>Solanaceae</taxon>
        <taxon>Solanoideae</taxon>
        <taxon>Solaneae</taxon>
        <taxon>Solanum</taxon>
    </lineage>
</organism>
<name>A0A0V0H4Y1_SOLCH</name>
<dbReference type="AlphaFoldDB" id="A0A0V0H4Y1"/>
<reference evidence="1" key="1">
    <citation type="submission" date="2015-12" db="EMBL/GenBank/DDBJ databases">
        <title>Gene expression during late stages of embryo sac development: a critical building block for successful pollen-pistil interactions.</title>
        <authorList>
            <person name="Liu Y."/>
            <person name="Joly V."/>
            <person name="Sabar M."/>
            <person name="Matton D.P."/>
        </authorList>
    </citation>
    <scope>NUCLEOTIDE SEQUENCE</scope>
</reference>
<dbReference type="EMBL" id="GEDG01025185">
    <property type="protein sequence ID" value="JAP15423.1"/>
    <property type="molecule type" value="Transcribed_RNA"/>
</dbReference>